<sequence length="446" mass="50465">MVQQEFPEEILDMFFCELARECRNADQGLKSSSQLALQSCLLVSRSFCHHSRRYLFSSITLVHSREKGLPQRVKHLMEFLHSELPIGGIARHIKSVRICIFDDDIPPSGPIDESLDNSLVVFLRAMIGNDCGIRDFMFIFSGSGGDLEWDRMSSSLQKSIADTVRSSHATDVCIFDISRIPRAVFVNPHLKHLRLRSTDREALRPYIQEPHTSLRTPSTSEPVLYQNRFESFDTDHAYPMEYFEQDDMESSSSKSSFSQLLTLNSSILAAADFIDCMKILDKAACTLQNIHLCFRYTHDPPKQLHFEHFPQLHHLKLQYSYGTILEPFVENGIGHILRLLGSSSASNSLSSIHIVVTHIWASSYPHAALLSLAPGSNTGWLALDDLLSGPKYISLKNVLFLLRIHFSRKPRTPSAENFTTDFTGHIEAVFPTVLKSKSLKIVVEIE</sequence>
<reference evidence="2" key="1">
    <citation type="journal article" date="2014" name="Proc. Natl. Acad. Sci. U.S.A.">
        <title>Extensive sampling of basidiomycete genomes demonstrates inadequacy of the white-rot/brown-rot paradigm for wood decay fungi.</title>
        <authorList>
            <person name="Riley R."/>
            <person name="Salamov A.A."/>
            <person name="Brown D.W."/>
            <person name="Nagy L.G."/>
            <person name="Floudas D."/>
            <person name="Held B.W."/>
            <person name="Levasseur A."/>
            <person name="Lombard V."/>
            <person name="Morin E."/>
            <person name="Otillar R."/>
            <person name="Lindquist E.A."/>
            <person name="Sun H."/>
            <person name="LaButti K.M."/>
            <person name="Schmutz J."/>
            <person name="Jabbour D."/>
            <person name="Luo H."/>
            <person name="Baker S.E."/>
            <person name="Pisabarro A.G."/>
            <person name="Walton J.D."/>
            <person name="Blanchette R.A."/>
            <person name="Henrissat B."/>
            <person name="Martin F."/>
            <person name="Cullen D."/>
            <person name="Hibbett D.S."/>
            <person name="Grigoriev I.V."/>
        </authorList>
    </citation>
    <scope>NUCLEOTIDE SEQUENCE [LARGE SCALE GENOMIC DNA]</scope>
    <source>
        <strain evidence="2">CBS 339.88</strain>
    </source>
</reference>
<name>A0A067TDL6_GALM3</name>
<dbReference type="Proteomes" id="UP000027222">
    <property type="component" value="Unassembled WGS sequence"/>
</dbReference>
<evidence type="ECO:0000313" key="1">
    <source>
        <dbReference type="EMBL" id="KDR77073.1"/>
    </source>
</evidence>
<dbReference type="EMBL" id="KL142377">
    <property type="protein sequence ID" value="KDR77073.1"/>
    <property type="molecule type" value="Genomic_DNA"/>
</dbReference>
<evidence type="ECO:0008006" key="3">
    <source>
        <dbReference type="Google" id="ProtNLM"/>
    </source>
</evidence>
<gene>
    <name evidence="1" type="ORF">GALMADRAFT_225207</name>
</gene>
<protein>
    <recommendedName>
        <fullName evidence="3">F-box domain-containing protein</fullName>
    </recommendedName>
</protein>
<evidence type="ECO:0000313" key="2">
    <source>
        <dbReference type="Proteomes" id="UP000027222"/>
    </source>
</evidence>
<dbReference type="HOGENOM" id="CLU_050558_0_0_1"/>
<organism evidence="1 2">
    <name type="scientific">Galerina marginata (strain CBS 339.88)</name>
    <dbReference type="NCBI Taxonomy" id="685588"/>
    <lineage>
        <taxon>Eukaryota</taxon>
        <taxon>Fungi</taxon>
        <taxon>Dikarya</taxon>
        <taxon>Basidiomycota</taxon>
        <taxon>Agaricomycotina</taxon>
        <taxon>Agaricomycetes</taxon>
        <taxon>Agaricomycetidae</taxon>
        <taxon>Agaricales</taxon>
        <taxon>Agaricineae</taxon>
        <taxon>Strophariaceae</taxon>
        <taxon>Galerina</taxon>
    </lineage>
</organism>
<keyword evidence="2" id="KW-1185">Reference proteome</keyword>
<dbReference type="AlphaFoldDB" id="A0A067TDL6"/>
<accession>A0A067TDL6</accession>
<proteinExistence type="predicted"/>